<keyword evidence="1" id="KW-0723">Serine/threonine-protein kinase</keyword>
<sequence length="127" mass="13426">MRVAVPEVRRTARRVLPQLGFDGDPWVAEVIVTELMTNAVLHAGEVGKSCTVRWEVDAAGGLLVGVTDCSSGEPRLPAVPVPTDAECGRGLSLVEALGAHVTWETDGKRGKCVRAFLPNEGGRGHEG</sequence>
<dbReference type="CDD" id="cd16936">
    <property type="entry name" value="HATPase_RsbW-like"/>
    <property type="match status" value="1"/>
</dbReference>
<dbReference type="GO" id="GO:0004674">
    <property type="term" value="F:protein serine/threonine kinase activity"/>
    <property type="evidence" value="ECO:0007669"/>
    <property type="project" value="UniProtKB-KW"/>
</dbReference>
<keyword evidence="5" id="KW-1185">Reference proteome</keyword>
<dbReference type="PANTHER" id="PTHR35526">
    <property type="entry name" value="ANTI-SIGMA-F FACTOR RSBW-RELATED"/>
    <property type="match status" value="1"/>
</dbReference>
<name>A0A8H9HMW3_9ACTN</name>
<dbReference type="Proteomes" id="UP000660975">
    <property type="component" value="Unassembled WGS sequence"/>
</dbReference>
<feature type="domain" description="Histidine kinase/HSP90-like ATPase" evidence="2">
    <location>
        <begin position="4"/>
        <end position="115"/>
    </location>
</feature>
<dbReference type="Pfam" id="PF13581">
    <property type="entry name" value="HATPase_c_2"/>
    <property type="match status" value="1"/>
</dbReference>
<dbReference type="AlphaFoldDB" id="A0A8H9HMW3"/>
<evidence type="ECO:0000313" key="4">
    <source>
        <dbReference type="EMBL" id="GGU77483.1"/>
    </source>
</evidence>
<dbReference type="Proteomes" id="UP000480804">
    <property type="component" value="Unassembled WGS sequence"/>
</dbReference>
<organism evidence="4 6">
    <name type="scientific">Streptomyces gougerotii</name>
    <dbReference type="NCBI Taxonomy" id="53448"/>
    <lineage>
        <taxon>Bacteria</taxon>
        <taxon>Bacillati</taxon>
        <taxon>Actinomycetota</taxon>
        <taxon>Actinomycetes</taxon>
        <taxon>Kitasatosporales</taxon>
        <taxon>Streptomycetaceae</taxon>
        <taxon>Streptomyces</taxon>
        <taxon>Streptomyces diastaticus group</taxon>
    </lineage>
</organism>
<keyword evidence="1" id="KW-0808">Transferase</keyword>
<dbReference type="InterPro" id="IPR036890">
    <property type="entry name" value="HATPase_C_sf"/>
</dbReference>
<evidence type="ECO:0000313" key="3">
    <source>
        <dbReference type="EMBL" id="GFH80191.1"/>
    </source>
</evidence>
<proteinExistence type="predicted"/>
<evidence type="ECO:0000256" key="1">
    <source>
        <dbReference type="ARBA" id="ARBA00022527"/>
    </source>
</evidence>
<evidence type="ECO:0000313" key="5">
    <source>
        <dbReference type="Proteomes" id="UP000480804"/>
    </source>
</evidence>
<evidence type="ECO:0000259" key="2">
    <source>
        <dbReference type="Pfam" id="PF13581"/>
    </source>
</evidence>
<dbReference type="PANTHER" id="PTHR35526:SF3">
    <property type="entry name" value="ANTI-SIGMA-F FACTOR RSBW"/>
    <property type="match status" value="1"/>
</dbReference>
<reference evidence="4" key="1">
    <citation type="journal article" date="2014" name="Int. J. Syst. Evol. Microbiol.">
        <title>Complete genome sequence of Corynebacterium casei LMG S-19264T (=DSM 44701T), isolated from a smear-ripened cheese.</title>
        <authorList>
            <consortium name="US DOE Joint Genome Institute (JGI-PGF)"/>
            <person name="Walter F."/>
            <person name="Albersmeier A."/>
            <person name="Kalinowski J."/>
            <person name="Ruckert C."/>
        </authorList>
    </citation>
    <scope>NUCLEOTIDE SEQUENCE</scope>
    <source>
        <strain evidence="4">JCM 4136</strain>
    </source>
</reference>
<accession>A0A8H9HMW3</accession>
<dbReference type="SUPFAM" id="SSF55874">
    <property type="entry name" value="ATPase domain of HSP90 chaperone/DNA topoisomerase II/histidine kinase"/>
    <property type="match status" value="1"/>
</dbReference>
<protein>
    <recommendedName>
        <fullName evidence="2">Histidine kinase/HSP90-like ATPase domain-containing protein</fullName>
    </recommendedName>
</protein>
<reference evidence="3 5" key="2">
    <citation type="submission" date="2020-02" db="EMBL/GenBank/DDBJ databases">
        <title>Whole genome shotgun sequence of Streptomyces gougerotii NBRC 13043.</title>
        <authorList>
            <person name="Ichikawa N."/>
            <person name="Komaki H."/>
            <person name="Tamura T."/>
        </authorList>
    </citation>
    <scope>NUCLEOTIDE SEQUENCE [LARGE SCALE GENOMIC DNA]</scope>
    <source>
        <strain evidence="3 5">NBRC 13043</strain>
    </source>
</reference>
<keyword evidence="1" id="KW-0418">Kinase</keyword>
<comment type="caution">
    <text evidence="4">The sequence shown here is derived from an EMBL/GenBank/DDBJ whole genome shotgun (WGS) entry which is preliminary data.</text>
</comment>
<dbReference type="InterPro" id="IPR050267">
    <property type="entry name" value="Anti-sigma-factor_SerPK"/>
</dbReference>
<dbReference type="EMBL" id="BLLO01000025">
    <property type="protein sequence ID" value="GFH80191.1"/>
    <property type="molecule type" value="Genomic_DNA"/>
</dbReference>
<evidence type="ECO:0000313" key="6">
    <source>
        <dbReference type="Proteomes" id="UP000660975"/>
    </source>
</evidence>
<reference evidence="4" key="3">
    <citation type="submission" date="2020-09" db="EMBL/GenBank/DDBJ databases">
        <authorList>
            <person name="Sun Q."/>
            <person name="Ohkuma M."/>
        </authorList>
    </citation>
    <scope>NUCLEOTIDE SEQUENCE</scope>
    <source>
        <strain evidence="4">JCM 4136</strain>
    </source>
</reference>
<dbReference type="InterPro" id="IPR003594">
    <property type="entry name" value="HATPase_dom"/>
</dbReference>
<gene>
    <name evidence="4" type="ORF">GCM10010227_34580</name>
    <name evidence="3" type="ORF">Sgou_48610</name>
</gene>
<dbReference type="EMBL" id="BMSC01000010">
    <property type="protein sequence ID" value="GGU77483.1"/>
    <property type="molecule type" value="Genomic_DNA"/>
</dbReference>
<dbReference type="Gene3D" id="3.30.565.10">
    <property type="entry name" value="Histidine kinase-like ATPase, C-terminal domain"/>
    <property type="match status" value="1"/>
</dbReference>